<keyword evidence="2" id="KW-1133">Transmembrane helix</keyword>
<gene>
    <name evidence="3" type="ORF">M4486_14940</name>
</gene>
<feature type="transmembrane region" description="Helical" evidence="2">
    <location>
        <begin position="79"/>
        <end position="106"/>
    </location>
</feature>
<feature type="transmembrane region" description="Helical" evidence="2">
    <location>
        <begin position="113"/>
        <end position="135"/>
    </location>
</feature>
<protein>
    <recommendedName>
        <fullName evidence="5">Integral membrane protein</fullName>
    </recommendedName>
</protein>
<proteinExistence type="predicted"/>
<keyword evidence="2" id="KW-0472">Membrane</keyword>
<evidence type="ECO:0000313" key="4">
    <source>
        <dbReference type="Proteomes" id="UP001055868"/>
    </source>
</evidence>
<keyword evidence="4" id="KW-1185">Reference proteome</keyword>
<name>A0ABY4N683_9MICO</name>
<dbReference type="Proteomes" id="UP001055868">
    <property type="component" value="Chromosome"/>
</dbReference>
<dbReference type="RefSeq" id="WP_249478071.1">
    <property type="nucleotide sequence ID" value="NZ_CP097218.1"/>
</dbReference>
<dbReference type="EMBL" id="CP097218">
    <property type="protein sequence ID" value="UQN28910.1"/>
    <property type="molecule type" value="Genomic_DNA"/>
</dbReference>
<sequence length="141" mass="14715">MSAYEQRRPGEDGRETATSAREQRTGRPLAIITAGLSAVAGVWSLVMIATVVALCRTTYLLPPSPGSEESTVHHGWNTGALWTTALPAVALLLALLGAVIGILLLVRRKGGKAWVLLVPCAALVLATLGPIIALAQPAPVY</sequence>
<evidence type="ECO:0008006" key="5">
    <source>
        <dbReference type="Google" id="ProtNLM"/>
    </source>
</evidence>
<feature type="transmembrane region" description="Helical" evidence="2">
    <location>
        <begin position="29"/>
        <end position="59"/>
    </location>
</feature>
<evidence type="ECO:0000256" key="2">
    <source>
        <dbReference type="SAM" id="Phobius"/>
    </source>
</evidence>
<evidence type="ECO:0000256" key="1">
    <source>
        <dbReference type="SAM" id="MobiDB-lite"/>
    </source>
</evidence>
<reference evidence="3" key="1">
    <citation type="submission" date="2022-05" db="EMBL/GenBank/DDBJ databases">
        <title>Genomic analysis of Brachybacterium sp. CBA3104.</title>
        <authorList>
            <person name="Roh S.W."/>
            <person name="Kim Y.B."/>
            <person name="Kim Y."/>
        </authorList>
    </citation>
    <scope>NUCLEOTIDE SEQUENCE</scope>
    <source>
        <strain evidence="3">CBA3104</strain>
    </source>
</reference>
<keyword evidence="2" id="KW-0812">Transmembrane</keyword>
<feature type="region of interest" description="Disordered" evidence="1">
    <location>
        <begin position="1"/>
        <end position="22"/>
    </location>
</feature>
<evidence type="ECO:0000313" key="3">
    <source>
        <dbReference type="EMBL" id="UQN28910.1"/>
    </source>
</evidence>
<accession>A0ABY4N683</accession>
<organism evidence="3 4">
    <name type="scientific">Brachybacterium kimchii</name>
    <dbReference type="NCBI Taxonomy" id="2942909"/>
    <lineage>
        <taxon>Bacteria</taxon>
        <taxon>Bacillati</taxon>
        <taxon>Actinomycetota</taxon>
        <taxon>Actinomycetes</taxon>
        <taxon>Micrococcales</taxon>
        <taxon>Dermabacteraceae</taxon>
        <taxon>Brachybacterium</taxon>
    </lineage>
</organism>